<feature type="region of interest" description="Disordered" evidence="1">
    <location>
        <begin position="108"/>
        <end position="129"/>
    </location>
</feature>
<dbReference type="EMBL" id="CP111020">
    <property type="protein sequence ID" value="WAR14702.1"/>
    <property type="molecule type" value="Genomic_DNA"/>
</dbReference>
<proteinExistence type="predicted"/>
<organism evidence="2 3">
    <name type="scientific">Mya arenaria</name>
    <name type="common">Soft-shell clam</name>
    <dbReference type="NCBI Taxonomy" id="6604"/>
    <lineage>
        <taxon>Eukaryota</taxon>
        <taxon>Metazoa</taxon>
        <taxon>Spiralia</taxon>
        <taxon>Lophotrochozoa</taxon>
        <taxon>Mollusca</taxon>
        <taxon>Bivalvia</taxon>
        <taxon>Autobranchia</taxon>
        <taxon>Heteroconchia</taxon>
        <taxon>Euheterodonta</taxon>
        <taxon>Imparidentia</taxon>
        <taxon>Neoheterodontei</taxon>
        <taxon>Myida</taxon>
        <taxon>Myoidea</taxon>
        <taxon>Myidae</taxon>
        <taxon>Mya</taxon>
    </lineage>
</organism>
<gene>
    <name evidence="2" type="ORF">MAR_004807</name>
</gene>
<dbReference type="Proteomes" id="UP001164746">
    <property type="component" value="Chromosome 9"/>
</dbReference>
<accession>A0ABY7EZC5</accession>
<evidence type="ECO:0000313" key="3">
    <source>
        <dbReference type="Proteomes" id="UP001164746"/>
    </source>
</evidence>
<evidence type="ECO:0000256" key="1">
    <source>
        <dbReference type="SAM" id="MobiDB-lite"/>
    </source>
</evidence>
<evidence type="ECO:0000313" key="2">
    <source>
        <dbReference type="EMBL" id="WAR14702.1"/>
    </source>
</evidence>
<keyword evidence="3" id="KW-1185">Reference proteome</keyword>
<name>A0ABY7EZC5_MYAAR</name>
<sequence length="271" mass="29738">MYKTAFPTGVHNCHTNQTLTRCSLDGITNGPTQLPHKESQEFETGWLLKGHPPSCCLNKLAVELAKCSEVCAYDKAGVIKMDICKLLLTMVIALSTWTQAVFVKQSIPVPEDNGRNTPPDPPVNSPTLRCSPDKCVTPTNSEMDPSKGSSQHIWEQLDEVRSRLYYGAGRKIEKVRSHVRSFTDTGSLKIREMKDAGSMKIQSIKESGSHAASVAKKTVTSGMFQVKYSVQSIKEFCGTGEMGPGTVSMVSVSTDVDTHEEVKIVRSHTFV</sequence>
<reference evidence="2" key="1">
    <citation type="submission" date="2022-11" db="EMBL/GenBank/DDBJ databases">
        <title>Centuries of genome instability and evolution in soft-shell clam transmissible cancer (bioRxiv).</title>
        <authorList>
            <person name="Hart S.F.M."/>
            <person name="Yonemitsu M.A."/>
            <person name="Giersch R.M."/>
            <person name="Beal B.F."/>
            <person name="Arriagada G."/>
            <person name="Davis B.W."/>
            <person name="Ostrander E.A."/>
            <person name="Goff S.P."/>
            <person name="Metzger M.J."/>
        </authorList>
    </citation>
    <scope>NUCLEOTIDE SEQUENCE</scope>
    <source>
        <strain evidence="2">MELC-2E11</strain>
        <tissue evidence="2">Siphon/mantle</tissue>
    </source>
</reference>
<protein>
    <submittedName>
        <fullName evidence="2">Uncharacterized protein</fullName>
    </submittedName>
</protein>